<gene>
    <name evidence="1" type="ORF">SAMN02745887_00398</name>
</gene>
<dbReference type="InterPro" id="IPR036567">
    <property type="entry name" value="RHF-like"/>
</dbReference>
<dbReference type="EMBL" id="FPKR01000001">
    <property type="protein sequence ID" value="SFZ71086.1"/>
    <property type="molecule type" value="Genomic_DNA"/>
</dbReference>
<dbReference type="RefSeq" id="WP_072426920.1">
    <property type="nucleotide sequence ID" value="NZ_FPKR01000001.1"/>
</dbReference>
<name>A0A1K2H539_9NEIS</name>
<sequence length="134" mass="15223">MKTDIRAHNFTLSPALRYHVNHRLAISLRRHRDRIARVSVCLADINGPRGGIDKHCQIQITLFHLPEVLIEDVEGDMYQAISRAVDRASRLVARRIERAHDQLASHVDSDFLNIEASLWQPATMTSSAPTHRSV</sequence>
<reference evidence="1 2" key="1">
    <citation type="submission" date="2016-11" db="EMBL/GenBank/DDBJ databases">
        <authorList>
            <person name="Jaros S."/>
            <person name="Januszkiewicz K."/>
            <person name="Wedrychowicz H."/>
        </authorList>
    </citation>
    <scope>NUCLEOTIDE SEQUENCE [LARGE SCALE GENOMIC DNA]</scope>
    <source>
        <strain evidence="1 2">DSM 18899</strain>
    </source>
</reference>
<dbReference type="STRING" id="1121279.SAMN02745887_00398"/>
<keyword evidence="2" id="KW-1185">Reference proteome</keyword>
<evidence type="ECO:0000313" key="2">
    <source>
        <dbReference type="Proteomes" id="UP000186513"/>
    </source>
</evidence>
<proteinExistence type="predicted"/>
<accession>A0A1K2H539</accession>
<dbReference type="Proteomes" id="UP000186513">
    <property type="component" value="Unassembled WGS sequence"/>
</dbReference>
<evidence type="ECO:0000313" key="1">
    <source>
        <dbReference type="EMBL" id="SFZ71086.1"/>
    </source>
</evidence>
<dbReference type="Pfam" id="PF02482">
    <property type="entry name" value="Ribosomal_S30AE"/>
    <property type="match status" value="1"/>
</dbReference>
<dbReference type="SUPFAM" id="SSF69754">
    <property type="entry name" value="Ribosome binding protein Y (YfiA homologue)"/>
    <property type="match status" value="1"/>
</dbReference>
<dbReference type="InterPro" id="IPR003489">
    <property type="entry name" value="RHF/RaiA"/>
</dbReference>
<dbReference type="Gene3D" id="3.30.160.100">
    <property type="entry name" value="Ribosome hibernation promotion factor-like"/>
    <property type="match status" value="1"/>
</dbReference>
<organism evidence="1 2">
    <name type="scientific">Chitinimonas taiwanensis DSM 18899</name>
    <dbReference type="NCBI Taxonomy" id="1121279"/>
    <lineage>
        <taxon>Bacteria</taxon>
        <taxon>Pseudomonadati</taxon>
        <taxon>Pseudomonadota</taxon>
        <taxon>Betaproteobacteria</taxon>
        <taxon>Neisseriales</taxon>
        <taxon>Chitinibacteraceae</taxon>
        <taxon>Chitinimonas</taxon>
    </lineage>
</organism>
<dbReference type="AlphaFoldDB" id="A0A1K2H539"/>
<dbReference type="OrthoDB" id="5297384at2"/>
<protein>
    <submittedName>
        <fullName evidence="1">Ribosomal subunit interface protein</fullName>
    </submittedName>
</protein>